<evidence type="ECO:0000313" key="2">
    <source>
        <dbReference type="EMBL" id="EDS26026.1"/>
    </source>
</evidence>
<dbReference type="VEuPathDB" id="VectorBase:CQUJHB009950"/>
<dbReference type="InterPro" id="IPR050818">
    <property type="entry name" value="KCNH_animal-type"/>
</dbReference>
<dbReference type="GO" id="GO:0005886">
    <property type="term" value="C:plasma membrane"/>
    <property type="evidence" value="ECO:0007669"/>
    <property type="project" value="TreeGrafter"/>
</dbReference>
<proteinExistence type="predicted"/>
<dbReference type="Proteomes" id="UP000002320">
    <property type="component" value="Unassembled WGS sequence"/>
</dbReference>
<dbReference type="STRING" id="7176.B0XEJ9"/>
<dbReference type="GO" id="GO:0042391">
    <property type="term" value="P:regulation of membrane potential"/>
    <property type="evidence" value="ECO:0007669"/>
    <property type="project" value="TreeGrafter"/>
</dbReference>
<accession>B0XEJ9</accession>
<dbReference type="PANTHER" id="PTHR10217:SF548">
    <property type="entry name" value="GH12235P"/>
    <property type="match status" value="1"/>
</dbReference>
<dbReference type="EnsemblMetazoa" id="CPIJ017947-RA">
    <property type="protein sequence ID" value="CPIJ017947-PA"/>
    <property type="gene ID" value="CPIJ017947"/>
</dbReference>
<dbReference type="GO" id="GO:0005242">
    <property type="term" value="F:inward rectifier potassium channel activity"/>
    <property type="evidence" value="ECO:0007669"/>
    <property type="project" value="TreeGrafter"/>
</dbReference>
<feature type="region of interest" description="Disordered" evidence="1">
    <location>
        <begin position="153"/>
        <end position="176"/>
    </location>
</feature>
<reference evidence="2" key="1">
    <citation type="submission" date="2007-03" db="EMBL/GenBank/DDBJ databases">
        <title>Annotation of Culex pipiens quinquefasciatus.</title>
        <authorList>
            <consortium name="The Broad Institute Genome Sequencing Platform"/>
            <person name="Atkinson P.W."/>
            <person name="Hemingway J."/>
            <person name="Christensen B.M."/>
            <person name="Higgs S."/>
            <person name="Kodira C."/>
            <person name="Hannick L."/>
            <person name="Megy K."/>
            <person name="O'Leary S."/>
            <person name="Pearson M."/>
            <person name="Haas B.J."/>
            <person name="Mauceli E."/>
            <person name="Wortman J.R."/>
            <person name="Lee N.H."/>
            <person name="Guigo R."/>
            <person name="Stanke M."/>
            <person name="Alvarado L."/>
            <person name="Amedeo P."/>
            <person name="Antoine C.H."/>
            <person name="Arensburger P."/>
            <person name="Bidwell S.L."/>
            <person name="Crawford M."/>
            <person name="Camaro F."/>
            <person name="Devon K."/>
            <person name="Engels R."/>
            <person name="Hammond M."/>
            <person name="Howarth C."/>
            <person name="Koehrsen M."/>
            <person name="Lawson D."/>
            <person name="Montgomery P."/>
            <person name="Nene V."/>
            <person name="Nusbaum C."/>
            <person name="Puiu D."/>
            <person name="Romero-Severson J."/>
            <person name="Severson D.W."/>
            <person name="Shumway M."/>
            <person name="Sisk P."/>
            <person name="Stolte C."/>
            <person name="Zeng Q."/>
            <person name="Eisenstadt E."/>
            <person name="Fraser-Liggett C."/>
            <person name="Strausberg R."/>
            <person name="Galagan J."/>
            <person name="Birren B."/>
            <person name="Collins F.H."/>
        </authorList>
    </citation>
    <scope>NUCLEOTIDE SEQUENCE [LARGE SCALE GENOMIC DNA]</scope>
    <source>
        <strain evidence="2">JHB</strain>
    </source>
</reference>
<name>B0XEJ9_CULQU</name>
<dbReference type="HOGENOM" id="CLU_1526675_0_0_1"/>
<gene>
    <name evidence="3" type="primary">6051671</name>
    <name evidence="2" type="ORF">CpipJ_CPIJ017947</name>
</gene>
<dbReference type="SUPFAM" id="SSF81324">
    <property type="entry name" value="Voltage-gated potassium channels"/>
    <property type="match status" value="1"/>
</dbReference>
<evidence type="ECO:0000313" key="4">
    <source>
        <dbReference type="Proteomes" id="UP000002320"/>
    </source>
</evidence>
<evidence type="ECO:0000256" key="1">
    <source>
        <dbReference type="SAM" id="MobiDB-lite"/>
    </source>
</evidence>
<dbReference type="KEGG" id="cqu:CpipJ_CPIJ017947"/>
<dbReference type="AlphaFoldDB" id="B0XEJ9"/>
<dbReference type="VEuPathDB" id="VectorBase:CQUJHB009656"/>
<organism>
    <name type="scientific">Culex quinquefasciatus</name>
    <name type="common">Southern house mosquito</name>
    <name type="synonym">Culex pungens</name>
    <dbReference type="NCBI Taxonomy" id="7176"/>
    <lineage>
        <taxon>Eukaryota</taxon>
        <taxon>Metazoa</taxon>
        <taxon>Ecdysozoa</taxon>
        <taxon>Arthropoda</taxon>
        <taxon>Hexapoda</taxon>
        <taxon>Insecta</taxon>
        <taxon>Pterygota</taxon>
        <taxon>Neoptera</taxon>
        <taxon>Endopterygota</taxon>
        <taxon>Diptera</taxon>
        <taxon>Nematocera</taxon>
        <taxon>Culicoidea</taxon>
        <taxon>Culicidae</taxon>
        <taxon>Culicinae</taxon>
        <taxon>Culicini</taxon>
        <taxon>Culex</taxon>
        <taxon>Culex</taxon>
    </lineage>
</organism>
<sequence length="176" mass="19497">MLGEADDKFDEVGIIPIISSRTDQCRGEIGDLVCIDTSDDGSSLGLIDVNYWPHIPQDKSIVRITFVHTQPAVDVTFVIDILINFRTTFVNGQDEVVSHPGRIAVHYLSGWFLIDLVAAIPFDLLLVGSDTDEQTTPKCFKQQQILPEEPTTCHPTFGPDIEPTPLTHQAPTIRSK</sequence>
<dbReference type="VEuPathDB" id="VectorBase:CPIJ017947"/>
<dbReference type="PANTHER" id="PTHR10217">
    <property type="entry name" value="VOLTAGE AND LIGAND GATED POTASSIUM CHANNEL"/>
    <property type="match status" value="1"/>
</dbReference>
<protein>
    <recommendedName>
        <fullName evidence="5">Ion transport domain-containing protein</fullName>
    </recommendedName>
</protein>
<evidence type="ECO:0000313" key="3">
    <source>
        <dbReference type="EnsemblMetazoa" id="CPIJ017947-PA"/>
    </source>
</evidence>
<dbReference type="InParanoid" id="B0XEJ9"/>
<evidence type="ECO:0008006" key="5">
    <source>
        <dbReference type="Google" id="ProtNLM"/>
    </source>
</evidence>
<feature type="compositionally biased region" description="Polar residues" evidence="1">
    <location>
        <begin position="166"/>
        <end position="176"/>
    </location>
</feature>
<dbReference type="EMBL" id="DS232838">
    <property type="protein sequence ID" value="EDS26026.1"/>
    <property type="molecule type" value="Genomic_DNA"/>
</dbReference>
<dbReference type="OrthoDB" id="10023235at2759"/>
<dbReference type="eggNOG" id="KOG0498">
    <property type="taxonomic scope" value="Eukaryota"/>
</dbReference>
<keyword evidence="4" id="KW-1185">Reference proteome</keyword>
<reference evidence="3" key="2">
    <citation type="submission" date="2021-02" db="UniProtKB">
        <authorList>
            <consortium name="EnsemblMetazoa"/>
        </authorList>
    </citation>
    <scope>IDENTIFICATION</scope>
    <source>
        <strain evidence="3">JHB</strain>
    </source>
</reference>